<sequence>MEKVAMFVFNNFTNDSRVLKEAKTLIDHSYQVDLYAVLDDKTLPEEIVEGIHVKRMLRDPWHMRFLKKFREAKKPKQQSQATTTSPTPAKPTNKKIAALKRKYTLLRKKMAAKKLVMGKKTKAKVYEFMKINLLKFHRPFIFWDYYVKCTKANEQQQYAIYHAHDLNTLPVAYWLAKKHNGKLIYDAHEFYVERNTKIKSRTWKFILTRIESYLIRKCHAVISVNESLAEEYTRRYGVKKPYVIMNAPSQNMASSTNGEEELRSHLPISPSQKVLLYCGSITFNRGLEKLIESLVYTKNYYLVMMGYGTEEYKNSLLEIAEEQGVKDRFSFFGPVAPHEVTSYAATADLGVAPIENACLSYYYCSPNKVFEYINAKIPVITSNFPEMERVVQEYEIGCTFNPEDAQDIAKAAETVLENEALRTKMAHNTAAASKAYNWENEADKLIKIYQDVRDQHEH</sequence>
<dbReference type="Proteomes" id="UP000199287">
    <property type="component" value="Unassembled WGS sequence"/>
</dbReference>
<dbReference type="Gene3D" id="3.40.50.2000">
    <property type="entry name" value="Glycogen Phosphorylase B"/>
    <property type="match status" value="2"/>
</dbReference>
<gene>
    <name evidence="4" type="ORF">SAMN05192551_103128</name>
</gene>
<dbReference type="SUPFAM" id="SSF53756">
    <property type="entry name" value="UDP-Glycosyltransferase/glycogen phosphorylase"/>
    <property type="match status" value="1"/>
</dbReference>
<feature type="region of interest" description="Disordered" evidence="1">
    <location>
        <begin position="71"/>
        <end position="93"/>
    </location>
</feature>
<reference evidence="5" key="1">
    <citation type="submission" date="2016-10" db="EMBL/GenBank/DDBJ databases">
        <authorList>
            <person name="Varghese N."/>
            <person name="Submissions S."/>
        </authorList>
    </citation>
    <scope>NUCLEOTIDE SEQUENCE [LARGE SCALE GENOMIC DNA]</scope>
    <source>
        <strain evidence="5">Z-7934</strain>
    </source>
</reference>
<dbReference type="AlphaFoldDB" id="A0A1I3D304"/>
<protein>
    <submittedName>
        <fullName evidence="4">Glycosyltransferase involved in cell wall bisynthesis</fullName>
    </submittedName>
</protein>
<dbReference type="Pfam" id="PF13439">
    <property type="entry name" value="Glyco_transf_4"/>
    <property type="match status" value="1"/>
</dbReference>
<organism evidence="4 5">
    <name type="scientific">Tindallia magadiensis</name>
    <dbReference type="NCBI Taxonomy" id="69895"/>
    <lineage>
        <taxon>Bacteria</taxon>
        <taxon>Bacillati</taxon>
        <taxon>Bacillota</taxon>
        <taxon>Clostridia</taxon>
        <taxon>Peptostreptococcales</taxon>
        <taxon>Tindalliaceae</taxon>
        <taxon>Tindallia</taxon>
    </lineage>
</organism>
<dbReference type="InterPro" id="IPR001296">
    <property type="entry name" value="Glyco_trans_1"/>
</dbReference>
<dbReference type="Pfam" id="PF00534">
    <property type="entry name" value="Glycos_transf_1"/>
    <property type="match status" value="1"/>
</dbReference>
<dbReference type="STRING" id="69895.SAMN05192551_103128"/>
<feature type="domain" description="Glycosyl transferase family 1" evidence="2">
    <location>
        <begin position="260"/>
        <end position="429"/>
    </location>
</feature>
<evidence type="ECO:0000259" key="2">
    <source>
        <dbReference type="Pfam" id="PF00534"/>
    </source>
</evidence>
<dbReference type="OrthoDB" id="9811902at2"/>
<dbReference type="InterPro" id="IPR028098">
    <property type="entry name" value="Glyco_trans_4-like_N"/>
</dbReference>
<evidence type="ECO:0000313" key="5">
    <source>
        <dbReference type="Proteomes" id="UP000199287"/>
    </source>
</evidence>
<proteinExistence type="predicted"/>
<keyword evidence="5" id="KW-1185">Reference proteome</keyword>
<dbReference type="RefSeq" id="WP_093371100.1">
    <property type="nucleotide sequence ID" value="NZ_FOQA01000003.1"/>
</dbReference>
<evidence type="ECO:0000256" key="1">
    <source>
        <dbReference type="SAM" id="MobiDB-lite"/>
    </source>
</evidence>
<dbReference type="GO" id="GO:0016758">
    <property type="term" value="F:hexosyltransferase activity"/>
    <property type="evidence" value="ECO:0007669"/>
    <property type="project" value="TreeGrafter"/>
</dbReference>
<dbReference type="CDD" id="cd03794">
    <property type="entry name" value="GT4_WbuB-like"/>
    <property type="match status" value="1"/>
</dbReference>
<dbReference type="InterPro" id="IPR050194">
    <property type="entry name" value="Glycosyltransferase_grp1"/>
</dbReference>
<feature type="domain" description="Glycosyltransferase subfamily 4-like N-terminal" evidence="3">
    <location>
        <begin position="124"/>
        <end position="245"/>
    </location>
</feature>
<dbReference type="PANTHER" id="PTHR45947">
    <property type="entry name" value="SULFOQUINOVOSYL TRANSFERASE SQD2"/>
    <property type="match status" value="1"/>
</dbReference>
<dbReference type="PANTHER" id="PTHR45947:SF3">
    <property type="entry name" value="SULFOQUINOVOSYL TRANSFERASE SQD2"/>
    <property type="match status" value="1"/>
</dbReference>
<name>A0A1I3D304_9FIRM</name>
<evidence type="ECO:0000313" key="4">
    <source>
        <dbReference type="EMBL" id="SFH81083.1"/>
    </source>
</evidence>
<keyword evidence="4" id="KW-0808">Transferase</keyword>
<dbReference type="EMBL" id="FOQA01000003">
    <property type="protein sequence ID" value="SFH81083.1"/>
    <property type="molecule type" value="Genomic_DNA"/>
</dbReference>
<evidence type="ECO:0000259" key="3">
    <source>
        <dbReference type="Pfam" id="PF13439"/>
    </source>
</evidence>
<feature type="compositionally biased region" description="Low complexity" evidence="1">
    <location>
        <begin position="77"/>
        <end position="91"/>
    </location>
</feature>
<accession>A0A1I3D304</accession>